<sequence length="132" mass="13922">MAGKQVDLGIKLGRLEGPTKGMGEEFSKKTPAAATSSGGRRGKEVSVNAVNSAHAGSQQYSVNFTPAPPSIAAYASPATHYQPQPPTQPIYYSASPTPLPTTSQLVVHHYTPAPPQAQQYRPPASRAPQPMQ</sequence>
<feature type="region of interest" description="Disordered" evidence="1">
    <location>
        <begin position="1"/>
        <end position="45"/>
    </location>
</feature>
<protein>
    <submittedName>
        <fullName evidence="3">Uncharacterized protein LOC116204242</fullName>
    </submittedName>
</protein>
<dbReference type="RefSeq" id="XP_031392182.1">
    <property type="nucleotide sequence ID" value="XM_031536322.1"/>
</dbReference>
<reference evidence="3" key="2">
    <citation type="submission" date="2025-08" db="UniProtKB">
        <authorList>
            <consortium name="RefSeq"/>
        </authorList>
    </citation>
    <scope>IDENTIFICATION</scope>
    <source>
        <tissue evidence="3">Leaf</tissue>
    </source>
</reference>
<feature type="region of interest" description="Disordered" evidence="1">
    <location>
        <begin position="77"/>
        <end position="97"/>
    </location>
</feature>
<gene>
    <name evidence="3" type="primary">LOC116204242</name>
</gene>
<reference evidence="2" key="1">
    <citation type="journal article" date="2020" name="Plant Biotechnol. J.">
        <title>The pomegranate (Punica granatum L.) draft genome dissects genetic divergence between soft- and hard-seeded cultivars.</title>
        <authorList>
            <person name="Luo X."/>
            <person name="Li H."/>
            <person name="Wu Z."/>
            <person name="Yao W."/>
            <person name="Zhao P."/>
            <person name="Cao D."/>
            <person name="Yu H."/>
            <person name="Li K."/>
            <person name="Poudel K."/>
            <person name="Zhao D."/>
            <person name="Zhang F."/>
            <person name="Xia X."/>
            <person name="Chen L."/>
            <person name="Wang Q."/>
            <person name="Jing D."/>
            <person name="Cao S."/>
        </authorList>
    </citation>
    <scope>NUCLEOTIDE SEQUENCE [LARGE SCALE GENOMIC DNA]</scope>
    <source>
        <strain evidence="2">cv. Tunisia</strain>
    </source>
</reference>
<name>A0A6P8D501_PUNGR</name>
<evidence type="ECO:0000313" key="2">
    <source>
        <dbReference type="Proteomes" id="UP000515151"/>
    </source>
</evidence>
<organism evidence="2 3">
    <name type="scientific">Punica granatum</name>
    <name type="common">Pomegranate</name>
    <dbReference type="NCBI Taxonomy" id="22663"/>
    <lineage>
        <taxon>Eukaryota</taxon>
        <taxon>Viridiplantae</taxon>
        <taxon>Streptophyta</taxon>
        <taxon>Embryophyta</taxon>
        <taxon>Tracheophyta</taxon>
        <taxon>Spermatophyta</taxon>
        <taxon>Magnoliopsida</taxon>
        <taxon>eudicotyledons</taxon>
        <taxon>Gunneridae</taxon>
        <taxon>Pentapetalae</taxon>
        <taxon>rosids</taxon>
        <taxon>malvids</taxon>
        <taxon>Myrtales</taxon>
        <taxon>Lythraceae</taxon>
        <taxon>Punica</taxon>
    </lineage>
</organism>
<dbReference type="Proteomes" id="UP000515151">
    <property type="component" value="Chromosome 4"/>
</dbReference>
<dbReference type="GeneID" id="116204242"/>
<evidence type="ECO:0000256" key="1">
    <source>
        <dbReference type="SAM" id="MobiDB-lite"/>
    </source>
</evidence>
<evidence type="ECO:0000313" key="3">
    <source>
        <dbReference type="RefSeq" id="XP_031392182.1"/>
    </source>
</evidence>
<keyword evidence="2" id="KW-1185">Reference proteome</keyword>
<accession>A0A6P8D501</accession>
<feature type="region of interest" description="Disordered" evidence="1">
    <location>
        <begin position="109"/>
        <end position="132"/>
    </location>
</feature>
<dbReference type="AlphaFoldDB" id="A0A6P8D501"/>
<feature type="compositionally biased region" description="Low complexity" evidence="1">
    <location>
        <begin position="116"/>
        <end position="132"/>
    </location>
</feature>
<proteinExistence type="predicted"/>